<dbReference type="EMBL" id="JH711579">
    <property type="protein sequence ID" value="EIW80834.1"/>
    <property type="molecule type" value="Genomic_DNA"/>
</dbReference>
<organism evidence="2 3">
    <name type="scientific">Coniophora puteana (strain RWD-64-598)</name>
    <name type="common">Brown rot fungus</name>
    <dbReference type="NCBI Taxonomy" id="741705"/>
    <lineage>
        <taxon>Eukaryota</taxon>
        <taxon>Fungi</taxon>
        <taxon>Dikarya</taxon>
        <taxon>Basidiomycota</taxon>
        <taxon>Agaricomycotina</taxon>
        <taxon>Agaricomycetes</taxon>
        <taxon>Agaricomycetidae</taxon>
        <taxon>Boletales</taxon>
        <taxon>Coniophorineae</taxon>
        <taxon>Coniophoraceae</taxon>
        <taxon>Coniophora</taxon>
    </lineage>
</organism>
<comment type="caution">
    <text evidence="2">The sequence shown here is derived from an EMBL/GenBank/DDBJ whole genome shotgun (WGS) entry which is preliminary data.</text>
</comment>
<evidence type="ECO:0000256" key="1">
    <source>
        <dbReference type="SAM" id="MobiDB-lite"/>
    </source>
</evidence>
<dbReference type="GeneID" id="19205502"/>
<proteinExistence type="predicted"/>
<protein>
    <submittedName>
        <fullName evidence="2">Uncharacterized protein</fullName>
    </submittedName>
</protein>
<reference evidence="3" key="1">
    <citation type="journal article" date="2012" name="Science">
        <title>The Paleozoic origin of enzymatic lignin decomposition reconstructed from 31 fungal genomes.</title>
        <authorList>
            <person name="Floudas D."/>
            <person name="Binder M."/>
            <person name="Riley R."/>
            <person name="Barry K."/>
            <person name="Blanchette R.A."/>
            <person name="Henrissat B."/>
            <person name="Martinez A.T."/>
            <person name="Otillar R."/>
            <person name="Spatafora J.W."/>
            <person name="Yadav J.S."/>
            <person name="Aerts A."/>
            <person name="Benoit I."/>
            <person name="Boyd A."/>
            <person name="Carlson A."/>
            <person name="Copeland A."/>
            <person name="Coutinho P.M."/>
            <person name="de Vries R.P."/>
            <person name="Ferreira P."/>
            <person name="Findley K."/>
            <person name="Foster B."/>
            <person name="Gaskell J."/>
            <person name="Glotzer D."/>
            <person name="Gorecki P."/>
            <person name="Heitman J."/>
            <person name="Hesse C."/>
            <person name="Hori C."/>
            <person name="Igarashi K."/>
            <person name="Jurgens J.A."/>
            <person name="Kallen N."/>
            <person name="Kersten P."/>
            <person name="Kohler A."/>
            <person name="Kuees U."/>
            <person name="Kumar T.K.A."/>
            <person name="Kuo A."/>
            <person name="LaButti K."/>
            <person name="Larrondo L.F."/>
            <person name="Lindquist E."/>
            <person name="Ling A."/>
            <person name="Lombard V."/>
            <person name="Lucas S."/>
            <person name="Lundell T."/>
            <person name="Martin R."/>
            <person name="McLaughlin D.J."/>
            <person name="Morgenstern I."/>
            <person name="Morin E."/>
            <person name="Murat C."/>
            <person name="Nagy L.G."/>
            <person name="Nolan M."/>
            <person name="Ohm R.A."/>
            <person name="Patyshakuliyeva A."/>
            <person name="Rokas A."/>
            <person name="Ruiz-Duenas F.J."/>
            <person name="Sabat G."/>
            <person name="Salamov A."/>
            <person name="Samejima M."/>
            <person name="Schmutz J."/>
            <person name="Slot J.C."/>
            <person name="St John F."/>
            <person name="Stenlid J."/>
            <person name="Sun H."/>
            <person name="Sun S."/>
            <person name="Syed K."/>
            <person name="Tsang A."/>
            <person name="Wiebenga A."/>
            <person name="Young D."/>
            <person name="Pisabarro A."/>
            <person name="Eastwood D.C."/>
            <person name="Martin F."/>
            <person name="Cullen D."/>
            <person name="Grigoriev I.V."/>
            <person name="Hibbett D.S."/>
        </authorList>
    </citation>
    <scope>NUCLEOTIDE SEQUENCE [LARGE SCALE GENOMIC DNA]</scope>
    <source>
        <strain evidence="3">RWD-64-598 SS2</strain>
    </source>
</reference>
<dbReference type="KEGG" id="cput:CONPUDRAFT_166221"/>
<name>A0A5M3MQ38_CONPW</name>
<dbReference type="RefSeq" id="XP_007769677.1">
    <property type="nucleotide sequence ID" value="XM_007771487.1"/>
</dbReference>
<accession>A0A5M3MQ38</accession>
<sequence length="355" mass="39665">MLAHSSDMAGHPFTSLPPDYISTVTSQGYIVSLKPISLIKSEEKKPAISYMFAEHGGERFFPCLVYEGTHPPPADLGILGDIYVDVVSVLVWGKVKAPEPDGTPKNEKWITWPGPMAHAQDIDISEEAQAQFSAHSLINHPLLPLSSRRCLWVCVQYGVAWLPPWRIHQLRTKALKDRPHWELARNGRWLVEEYIKSRNHLFPDHDPLIGGHRDVAGEGNAQPLCTATERSDSAQKKARPNEGRPDAPPNNARTFPSARTLTAAIAAAGRLQVLTGTTSIPNPPVREGRGELSYQRPRRALLPDTNMKDTHRNIARKDELRVERQSGPRTIQQDQTQPGQQVILNDNHYGELMLL</sequence>
<dbReference type="OrthoDB" id="3040052at2759"/>
<dbReference type="Proteomes" id="UP000053558">
    <property type="component" value="Unassembled WGS sequence"/>
</dbReference>
<dbReference type="AlphaFoldDB" id="A0A5M3MQ38"/>
<feature type="compositionally biased region" description="Basic and acidic residues" evidence="1">
    <location>
        <begin position="229"/>
        <end position="245"/>
    </location>
</feature>
<evidence type="ECO:0000313" key="2">
    <source>
        <dbReference type="EMBL" id="EIW80834.1"/>
    </source>
</evidence>
<keyword evidence="3" id="KW-1185">Reference proteome</keyword>
<gene>
    <name evidence="2" type="ORF">CONPUDRAFT_166221</name>
</gene>
<feature type="region of interest" description="Disordered" evidence="1">
    <location>
        <begin position="226"/>
        <end position="254"/>
    </location>
</feature>
<evidence type="ECO:0000313" key="3">
    <source>
        <dbReference type="Proteomes" id="UP000053558"/>
    </source>
</evidence>